<dbReference type="Pfam" id="PF00651">
    <property type="entry name" value="BTB"/>
    <property type="match status" value="1"/>
</dbReference>
<feature type="non-terminal residue" evidence="2">
    <location>
        <position position="1"/>
    </location>
</feature>
<sequence>FRFIVGSNATEFFAHSAIITGQSKPLTNLMNGTMREAREGQARIEDVDENTFANFLEFCYTKNYPAAEHAIALSAASDGPENPSEANMIAKQNDQVRPNKEACEDYTNVFLSHARMYVFADTYAIEPLRLLSLQKLHKTLSLFMLYPERGDDIGALLRYTYENTTEREGKLDDLRELVLRYVCCNMEKLWSSELLKETLRAENSSSVDLIEMLWPRLD</sequence>
<protein>
    <recommendedName>
        <fullName evidence="1">BTB domain-containing protein</fullName>
    </recommendedName>
</protein>
<evidence type="ECO:0000313" key="3">
    <source>
        <dbReference type="Proteomes" id="UP000799539"/>
    </source>
</evidence>
<dbReference type="OrthoDB" id="9997739at2759"/>
<gene>
    <name evidence="2" type="ORF">CERZMDRAFT_37425</name>
</gene>
<dbReference type="Proteomes" id="UP000799539">
    <property type="component" value="Unassembled WGS sequence"/>
</dbReference>
<evidence type="ECO:0000259" key="1">
    <source>
        <dbReference type="PROSITE" id="PS50097"/>
    </source>
</evidence>
<dbReference type="Gene3D" id="3.30.710.10">
    <property type="entry name" value="Potassium Channel Kv1.1, Chain A"/>
    <property type="match status" value="1"/>
</dbReference>
<dbReference type="PANTHER" id="PTHR47843:SF5">
    <property type="entry name" value="BTB_POZ DOMAIN PROTEIN"/>
    <property type="match status" value="1"/>
</dbReference>
<dbReference type="InterPro" id="IPR000210">
    <property type="entry name" value="BTB/POZ_dom"/>
</dbReference>
<reference evidence="2" key="1">
    <citation type="journal article" date="2020" name="Stud. Mycol.">
        <title>101 Dothideomycetes genomes: a test case for predicting lifestyles and emergence of pathogens.</title>
        <authorList>
            <person name="Haridas S."/>
            <person name="Albert R."/>
            <person name="Binder M."/>
            <person name="Bloem J."/>
            <person name="Labutti K."/>
            <person name="Salamov A."/>
            <person name="Andreopoulos B."/>
            <person name="Baker S."/>
            <person name="Barry K."/>
            <person name="Bills G."/>
            <person name="Bluhm B."/>
            <person name="Cannon C."/>
            <person name="Castanera R."/>
            <person name="Culley D."/>
            <person name="Daum C."/>
            <person name="Ezra D."/>
            <person name="Gonzalez J."/>
            <person name="Henrissat B."/>
            <person name="Kuo A."/>
            <person name="Liang C."/>
            <person name="Lipzen A."/>
            <person name="Lutzoni F."/>
            <person name="Magnuson J."/>
            <person name="Mondo S."/>
            <person name="Nolan M."/>
            <person name="Ohm R."/>
            <person name="Pangilinan J."/>
            <person name="Park H.-J."/>
            <person name="Ramirez L."/>
            <person name="Alfaro M."/>
            <person name="Sun H."/>
            <person name="Tritt A."/>
            <person name="Yoshinaga Y."/>
            <person name="Zwiers L.-H."/>
            <person name="Turgeon B."/>
            <person name="Goodwin S."/>
            <person name="Spatafora J."/>
            <person name="Crous P."/>
            <person name="Grigoriev I."/>
        </authorList>
    </citation>
    <scope>NUCLEOTIDE SEQUENCE</scope>
    <source>
        <strain evidence="2">SCOH1-5</strain>
    </source>
</reference>
<dbReference type="PANTHER" id="PTHR47843">
    <property type="entry name" value="BTB DOMAIN-CONTAINING PROTEIN-RELATED"/>
    <property type="match status" value="1"/>
</dbReference>
<dbReference type="AlphaFoldDB" id="A0A6A6FLQ4"/>
<accession>A0A6A6FLQ4</accession>
<dbReference type="PROSITE" id="PS50097">
    <property type="entry name" value="BTB"/>
    <property type="match status" value="1"/>
</dbReference>
<name>A0A6A6FLQ4_9PEZI</name>
<proteinExistence type="predicted"/>
<dbReference type="EMBL" id="ML992668">
    <property type="protein sequence ID" value="KAF2214377.1"/>
    <property type="molecule type" value="Genomic_DNA"/>
</dbReference>
<feature type="domain" description="BTB" evidence="1">
    <location>
        <begin position="1"/>
        <end position="68"/>
    </location>
</feature>
<organism evidence="2 3">
    <name type="scientific">Cercospora zeae-maydis SCOH1-5</name>
    <dbReference type="NCBI Taxonomy" id="717836"/>
    <lineage>
        <taxon>Eukaryota</taxon>
        <taxon>Fungi</taxon>
        <taxon>Dikarya</taxon>
        <taxon>Ascomycota</taxon>
        <taxon>Pezizomycotina</taxon>
        <taxon>Dothideomycetes</taxon>
        <taxon>Dothideomycetidae</taxon>
        <taxon>Mycosphaerellales</taxon>
        <taxon>Mycosphaerellaceae</taxon>
        <taxon>Cercospora</taxon>
    </lineage>
</organism>
<keyword evidence="3" id="KW-1185">Reference proteome</keyword>
<dbReference type="InterPro" id="IPR011333">
    <property type="entry name" value="SKP1/BTB/POZ_sf"/>
</dbReference>
<evidence type="ECO:0000313" key="2">
    <source>
        <dbReference type="EMBL" id="KAF2214377.1"/>
    </source>
</evidence>
<dbReference type="SUPFAM" id="SSF54695">
    <property type="entry name" value="POZ domain"/>
    <property type="match status" value="1"/>
</dbReference>